<accession>A0A2A6BLB1</accession>
<reference evidence="1" key="2">
    <citation type="submission" date="2022-06" db="UniProtKB">
        <authorList>
            <consortium name="EnsemblMetazoa"/>
        </authorList>
    </citation>
    <scope>IDENTIFICATION</scope>
    <source>
        <strain evidence="1">PS312</strain>
    </source>
</reference>
<dbReference type="InterPro" id="IPR013783">
    <property type="entry name" value="Ig-like_fold"/>
</dbReference>
<protein>
    <submittedName>
        <fullName evidence="1">MSP domain-containing protein</fullName>
    </submittedName>
</protein>
<accession>A0A8R1UGN9</accession>
<reference evidence="2" key="1">
    <citation type="journal article" date="2008" name="Nat. Genet.">
        <title>The Pristionchus pacificus genome provides a unique perspective on nematode lifestyle and parasitism.</title>
        <authorList>
            <person name="Dieterich C."/>
            <person name="Clifton S.W."/>
            <person name="Schuster L.N."/>
            <person name="Chinwalla A."/>
            <person name="Delehaunty K."/>
            <person name="Dinkelacker I."/>
            <person name="Fulton L."/>
            <person name="Fulton R."/>
            <person name="Godfrey J."/>
            <person name="Minx P."/>
            <person name="Mitreva M."/>
            <person name="Roeseler W."/>
            <person name="Tian H."/>
            <person name="Witte H."/>
            <person name="Yang S.P."/>
            <person name="Wilson R.K."/>
            <person name="Sommer R.J."/>
        </authorList>
    </citation>
    <scope>NUCLEOTIDE SEQUENCE [LARGE SCALE GENOMIC DNA]</scope>
    <source>
        <strain evidence="2">PS312</strain>
    </source>
</reference>
<evidence type="ECO:0000313" key="2">
    <source>
        <dbReference type="Proteomes" id="UP000005239"/>
    </source>
</evidence>
<organism evidence="1 2">
    <name type="scientific">Pristionchus pacificus</name>
    <name type="common">Parasitic nematode worm</name>
    <dbReference type="NCBI Taxonomy" id="54126"/>
    <lineage>
        <taxon>Eukaryota</taxon>
        <taxon>Metazoa</taxon>
        <taxon>Ecdysozoa</taxon>
        <taxon>Nematoda</taxon>
        <taxon>Chromadorea</taxon>
        <taxon>Rhabditida</taxon>
        <taxon>Rhabditina</taxon>
        <taxon>Diplogasteromorpha</taxon>
        <taxon>Diplogasteroidea</taxon>
        <taxon>Neodiplogasteridae</taxon>
        <taxon>Pristionchus</taxon>
    </lineage>
</organism>
<dbReference type="Proteomes" id="UP000005239">
    <property type="component" value="Unassembled WGS sequence"/>
</dbReference>
<name>A0A2A6BLB1_PRIPA</name>
<proteinExistence type="predicted"/>
<evidence type="ECO:0000313" key="1">
    <source>
        <dbReference type="EnsemblMetazoa" id="PPA27873.1"/>
    </source>
</evidence>
<dbReference type="AlphaFoldDB" id="A0A2A6BLB1"/>
<keyword evidence="2" id="KW-1185">Reference proteome</keyword>
<gene>
    <name evidence="1" type="primary">WBGene00117427</name>
</gene>
<sequence>MAEAMEPTLIVLLIFVGLLIAMIFGVCIAYCYSKKKRNPSAYSPKTIQTEEASGPANSKQQKNSLVTKTQSASAEIIDNSPTLLMPKEQQLKAYKGSGDRSIVTAIKTRSANSLPEKSQYGRMKMKQFKVNGGTHKRFTRIPEGPLMHSYTHVPRNHSLVPKILLKEIKGDITVYSPDFSVNLPLLASARRRQDLIDQYYHLGNPMMDNVMYRRKINDARAIPEPWPAEGNHEKVKNMVEGTPFLEIKPHLAKMPAMRDDTTRHFIINTQYAARIAIRFKCESGRFVSIPNHEIIEPCGRLRVVIAANSDMDEQAEKEVVYYEYIQVPERAMEAQQEFMKRPVIGRITLRLFPCILNVSPNTFYPSTRRRTTIYTSTLTNSGKSPCKFIWPDERDVIVSPQNGFIKPQSSVQFTFTLKRPATTAAIVAEMKYSLNDRQGANGVIVARFETVDMKRLIQVSTKALAACDTAEDPGYIG</sequence>
<dbReference type="Gene3D" id="2.60.40.10">
    <property type="entry name" value="Immunoglobulins"/>
    <property type="match status" value="1"/>
</dbReference>
<dbReference type="EnsemblMetazoa" id="PPA27873.1">
    <property type="protein sequence ID" value="PPA27873.1"/>
    <property type="gene ID" value="WBGene00117427"/>
</dbReference>